<gene>
    <name evidence="2" type="ORF">G3A44_18535</name>
</gene>
<proteinExistence type="predicted"/>
<dbReference type="AlphaFoldDB" id="A0A7C9PIY6"/>
<comment type="caution">
    <text evidence="2">The sequence shown here is derived from an EMBL/GenBank/DDBJ whole genome shotgun (WGS) entry which is preliminary data.</text>
</comment>
<dbReference type="SUPFAM" id="SSF142764">
    <property type="entry name" value="YgbK-like"/>
    <property type="match status" value="1"/>
</dbReference>
<evidence type="ECO:0000313" key="2">
    <source>
        <dbReference type="EMBL" id="NDY93195.1"/>
    </source>
</evidence>
<protein>
    <recommendedName>
        <fullName evidence="1">Four-carbon acid sugar kinase nucleotide binding domain-containing protein</fullName>
    </recommendedName>
</protein>
<dbReference type="RefSeq" id="WP_310734412.1">
    <property type="nucleotide sequence ID" value="NZ_JAAGOH010000030.1"/>
</dbReference>
<dbReference type="Proteomes" id="UP000484255">
    <property type="component" value="Unassembled WGS sequence"/>
</dbReference>
<dbReference type="InterPro" id="IPR031475">
    <property type="entry name" value="NBD_C"/>
</dbReference>
<organism evidence="2 3">
    <name type="scientific">Ideonella livida</name>
    <dbReference type="NCBI Taxonomy" id="2707176"/>
    <lineage>
        <taxon>Bacteria</taxon>
        <taxon>Pseudomonadati</taxon>
        <taxon>Pseudomonadota</taxon>
        <taxon>Betaproteobacteria</taxon>
        <taxon>Burkholderiales</taxon>
        <taxon>Sphaerotilaceae</taxon>
        <taxon>Ideonella</taxon>
    </lineage>
</organism>
<feature type="domain" description="Four-carbon acid sugar kinase nucleotide binding" evidence="1">
    <location>
        <begin position="2"/>
        <end position="127"/>
    </location>
</feature>
<dbReference type="InterPro" id="IPR042213">
    <property type="entry name" value="NBD_C_sf"/>
</dbReference>
<evidence type="ECO:0000313" key="3">
    <source>
        <dbReference type="Proteomes" id="UP000484255"/>
    </source>
</evidence>
<evidence type="ECO:0000259" key="1">
    <source>
        <dbReference type="Pfam" id="PF17042"/>
    </source>
</evidence>
<reference evidence="2 3" key="1">
    <citation type="submission" date="2020-02" db="EMBL/GenBank/DDBJ databases">
        <title>Ideonella bacterium strain TBM-1.</title>
        <authorList>
            <person name="Chen W.-M."/>
        </authorList>
    </citation>
    <scope>NUCLEOTIDE SEQUENCE [LARGE SCALE GENOMIC DNA]</scope>
    <source>
        <strain evidence="2 3">TBM-1</strain>
    </source>
</reference>
<feature type="non-terminal residue" evidence="2">
    <location>
        <position position="1"/>
    </location>
</feature>
<accession>A0A7C9PIY6</accession>
<dbReference type="EMBL" id="JAAGOH010000030">
    <property type="protein sequence ID" value="NDY93195.1"/>
    <property type="molecule type" value="Genomic_DNA"/>
</dbReference>
<dbReference type="Gene3D" id="3.40.980.20">
    <property type="entry name" value="Four-carbon acid sugar kinase, nucleotide binding domain"/>
    <property type="match status" value="1"/>
</dbReference>
<keyword evidence="3" id="KW-1185">Reference proteome</keyword>
<name>A0A7C9PIY6_9BURK</name>
<dbReference type="Pfam" id="PF17042">
    <property type="entry name" value="NBD_C"/>
    <property type="match status" value="1"/>
</dbReference>
<sequence>AELAAAALAWAEPVLAAGATPLVYATAAPQAVQTAQARLGVHEAGAQVEATLAAVAAGLVARGVRQLVVAGGETSGACVQALQVSQLRIGAQIDPGVPWCHAHSPVAGGAGLRIALKSGNFGGEDFFTRAFVRAAEADAALANLASGMAA</sequence>